<dbReference type="EMBL" id="KX884603">
    <property type="protein sequence ID" value="APG79082.1"/>
    <property type="molecule type" value="Genomic_RNA"/>
</dbReference>
<dbReference type="EMBL" id="KX884680">
    <property type="protein sequence ID" value="APG79160.1"/>
    <property type="molecule type" value="Genomic_RNA"/>
</dbReference>
<accession>A0A1L3KP50</accession>
<name>A0A1L3KP50_9VIRU</name>
<feature type="compositionally biased region" description="Basic and acidic residues" evidence="1">
    <location>
        <begin position="1"/>
        <end position="11"/>
    </location>
</feature>
<protein>
    <submittedName>
        <fullName evidence="3">Uncharacterized protein</fullName>
    </submittedName>
</protein>
<evidence type="ECO:0000313" key="2">
    <source>
        <dbReference type="EMBL" id="APG79082.1"/>
    </source>
</evidence>
<organism evidence="3">
    <name type="scientific">Hubei tetragnatha maxillosa virus 9</name>
    <dbReference type="NCBI Taxonomy" id="1923251"/>
    <lineage>
        <taxon>Viruses</taxon>
        <taxon>Riboviria</taxon>
    </lineage>
</organism>
<evidence type="ECO:0000256" key="1">
    <source>
        <dbReference type="SAM" id="MobiDB-lite"/>
    </source>
</evidence>
<feature type="region of interest" description="Disordered" evidence="1">
    <location>
        <begin position="1"/>
        <end position="60"/>
    </location>
</feature>
<sequence length="447" mass="49944">MENKKYTRAEIAKIAPNYRGKPENFKPDFRKVEKPQKSDKKDTTPRPEKKEEKQVGAPTPQKNATLWDAAIFGADVTVRELVCFEEHKPSFARMCSIIAETYGSMAADDGTIGKKISKEMFAYYATALLWARLLDIKAKLNQQLTEVEKDYLRMFEDRTFNMPQPVYLFLKGIGCVRDKSGKDLDLAPHTLPVVMAGGKNGYIAAAMDATNHMDFEEIPSLGVCGDVLQAQSTEENLVLGFLSAEVEPTSNMAGYFGRVTPVKEEIKITLMSFGIGARFEENINGTRLNMGLIDYVSAYLMTSMTFRNEAVEIAALTREGSLTQLVKTKPTRENVMATTWVDAVVRPVASFADDLATFGSSYFAGYRLFKEGVKIVTRSQDGGKVETYNHRNWYPITGAIDQGWVETRNARRDGLPAGMDAERFVTVSDSQKNLTVKFIGKMIQANR</sequence>
<reference evidence="3" key="1">
    <citation type="journal article" date="2016" name="Nature">
        <title>Redefining the invertebrate RNA virosphere.</title>
        <authorList>
            <person name="Shi M."/>
            <person name="Lin X.D."/>
            <person name="Tian J.H."/>
            <person name="Chen L.J."/>
            <person name="Chen X."/>
            <person name="Li C.X."/>
            <person name="Qin X.C."/>
            <person name="Li J."/>
            <person name="Cao J.P."/>
            <person name="Eden J.S."/>
            <person name="Buchmann J."/>
            <person name="Wang W."/>
            <person name="Xu J."/>
            <person name="Holmes E.C."/>
            <person name="Zhang Y.Z."/>
        </authorList>
    </citation>
    <scope>NUCLEOTIDE SEQUENCE</scope>
    <source>
        <strain evidence="2">Arthropodmix14049</strain>
        <strain evidence="3">QTM27093</strain>
    </source>
</reference>
<proteinExistence type="predicted"/>
<evidence type="ECO:0000313" key="3">
    <source>
        <dbReference type="EMBL" id="APG79160.1"/>
    </source>
</evidence>
<feature type="compositionally biased region" description="Basic and acidic residues" evidence="1">
    <location>
        <begin position="20"/>
        <end position="54"/>
    </location>
</feature>